<dbReference type="InterPro" id="IPR025558">
    <property type="entry name" value="DUF4283"/>
</dbReference>
<dbReference type="InterPro" id="IPR000477">
    <property type="entry name" value="RT_dom"/>
</dbReference>
<protein>
    <submittedName>
        <fullName evidence="3">Reverse transcriptase</fullName>
    </submittedName>
</protein>
<dbReference type="InterPro" id="IPR036691">
    <property type="entry name" value="Endo/exonu/phosph_ase_sf"/>
</dbReference>
<dbReference type="Pfam" id="PF14392">
    <property type="entry name" value="zf-CCHC_4"/>
    <property type="match status" value="1"/>
</dbReference>
<feature type="region of interest" description="Disordered" evidence="1">
    <location>
        <begin position="351"/>
        <end position="371"/>
    </location>
</feature>
<sequence>MADDIDNLWSKLTLCDEENSVVAVHQNTVVEANTHCLIGRSLSRKPINIDILRSVLYKIWRLNHAFQVSELGEKLYLFRFERVGEMNRILLQQPWNFNKALIVLNEFDGSSPPDAINLDWCSFWVHIYGLPFACMTAETGLSIGKQIGIVEEVNLCGDKATWGKFLRVRISMNITKPLKRGTKVQLPLQGISVVMFKYEKLPDFCFVCGCLTHIETECEIAYTMKKNTRKYIRQYGNWLRAEVPGSLTNTFEAPTISMSTHSCNLFGEQYGHHHPKIGMGGQSPIDKVADNSLMFDSTPNKGILTVPAENAIPDPQLTPTPIADLQDHEMNTNLAVISKNLADQKLISGDDDNLTQKAKQPVQLGESSTSGVDKSTFVFSSANSNPIPLSKRPSHWKRTARSNASKSAMAAVSSKGGKRISGRVDTDEGASSLTSKKLRDHGIIEKNLSDVPISARSHLSWVCGGDFNEITNLDENLGGAARPQWQMDNFNQAIGDCELHSIPVKGPRLTWSKYMDGERIFERLDRFLVTEDWLQMFNFSFEEHLVTSVSDHLPISLHILNHPDHQIRSKKQFRFENMWLEHEDIQNVVSQKGQEGGDCSLLKQCERDLNLLYKQEETLWWQRSRSLWLRDGDKNTKYFHSTATLRKRRSCINSITDDAGQVFSDEDNITRVILDYYQSIFTSDNPDLSNIQEVSNLIGTRLTNEMRDLLDQDFTEEDIKVATFQMNPSKAPGPDGMNPCFYQKFWHVIGKDVSTMALQFLNAGLPLSDINHTTIVLIPKLANPNNVKEYRPISLCNVIIKIITKAITNRLKLILPQIISETQSAFVPDRQIFDNLIIAFETIHHMANRRAGNNFHMALKLDLSKAYDRVEWQFLEEVMRGMGFSERWIFRVMTCVRTVTYSVSVNGNHSGRIIPTRGIHQGDPLSPYLFLLCMEGFTSLLQRAENNGLIQGVAVARHAPRISHLFFADDSLLFIRAQSSDCTTIIDVLHKFELASGQQINIEKSSVFFSSNTPENTRSSIMELLGVRKILDRDKYLGLPIMLGRSKKRELQYIKNRLLAKIRGWNCRFLSIAGKSILIQSTAQSIPQYLMSVFKFPQTFLHELNMAVANYWWGKGSERRSIHWKNWSSLCISKLDGGLGFRDFEAFNLALLAKQCWRLMHNQQSLCFRLLKAKYINNSNFLQANLRTNPSFVWRSLLAGRKILVEGSRWRIGSGFSVPVRNAKWINKPPTYCPQLLEGVQPNHMIMAELIHQTDRRWLVDKLQELFIEEDVYQIASIPLPLEFESDSLTWNH</sequence>
<dbReference type="SUPFAM" id="SSF56672">
    <property type="entry name" value="DNA/RNA polymerases"/>
    <property type="match status" value="1"/>
</dbReference>
<accession>A0A1R3HC88</accession>
<dbReference type="OMA" id="VEANTHC"/>
<dbReference type="EMBL" id="AWWV01012337">
    <property type="protein sequence ID" value="OMO67876.1"/>
    <property type="molecule type" value="Genomic_DNA"/>
</dbReference>
<dbReference type="InterPro" id="IPR043502">
    <property type="entry name" value="DNA/RNA_pol_sf"/>
</dbReference>
<dbReference type="Gramene" id="OMO67876">
    <property type="protein sequence ID" value="OMO67876"/>
    <property type="gene ID" value="CCACVL1_20231"/>
</dbReference>
<dbReference type="CDD" id="cd01650">
    <property type="entry name" value="RT_nLTR_like"/>
    <property type="match status" value="1"/>
</dbReference>
<dbReference type="STRING" id="210143.A0A1R3HC88"/>
<dbReference type="Pfam" id="PF00078">
    <property type="entry name" value="RVT_1"/>
    <property type="match status" value="1"/>
</dbReference>
<evidence type="ECO:0000313" key="4">
    <source>
        <dbReference type="Proteomes" id="UP000188268"/>
    </source>
</evidence>
<keyword evidence="4" id="KW-1185">Reference proteome</keyword>
<evidence type="ECO:0000313" key="3">
    <source>
        <dbReference type="EMBL" id="OMO67876.1"/>
    </source>
</evidence>
<keyword evidence="3" id="KW-0695">RNA-directed DNA polymerase</keyword>
<evidence type="ECO:0000256" key="1">
    <source>
        <dbReference type="SAM" id="MobiDB-lite"/>
    </source>
</evidence>
<dbReference type="InterPro" id="IPR025836">
    <property type="entry name" value="Zn_knuckle_CX2CX4HX4C"/>
</dbReference>
<dbReference type="SUPFAM" id="SSF56219">
    <property type="entry name" value="DNase I-like"/>
    <property type="match status" value="1"/>
</dbReference>
<gene>
    <name evidence="3" type="ORF">CCACVL1_20231</name>
</gene>
<dbReference type="PANTHER" id="PTHR31635">
    <property type="entry name" value="REVERSE TRANSCRIPTASE DOMAIN-CONTAINING PROTEIN-RELATED"/>
    <property type="match status" value="1"/>
</dbReference>
<evidence type="ECO:0000259" key="2">
    <source>
        <dbReference type="PROSITE" id="PS50878"/>
    </source>
</evidence>
<dbReference type="Pfam" id="PF14111">
    <property type="entry name" value="DUF4283"/>
    <property type="match status" value="1"/>
</dbReference>
<dbReference type="GO" id="GO:0003964">
    <property type="term" value="F:RNA-directed DNA polymerase activity"/>
    <property type="evidence" value="ECO:0007669"/>
    <property type="project" value="UniProtKB-KW"/>
</dbReference>
<keyword evidence="3" id="KW-0808">Transferase</keyword>
<proteinExistence type="predicted"/>
<feature type="compositionally biased region" description="Low complexity" evidence="1">
    <location>
        <begin position="402"/>
        <end position="414"/>
    </location>
</feature>
<keyword evidence="3" id="KW-0548">Nucleotidyltransferase</keyword>
<reference evidence="3 4" key="1">
    <citation type="submission" date="2013-09" db="EMBL/GenBank/DDBJ databases">
        <title>Corchorus capsularis genome sequencing.</title>
        <authorList>
            <person name="Alam M."/>
            <person name="Haque M.S."/>
            <person name="Islam M.S."/>
            <person name="Emdad E.M."/>
            <person name="Islam M.M."/>
            <person name="Ahmed B."/>
            <person name="Halim A."/>
            <person name="Hossen Q.M.M."/>
            <person name="Hossain M.Z."/>
            <person name="Ahmed R."/>
            <person name="Khan M.M."/>
            <person name="Islam R."/>
            <person name="Rashid M.M."/>
            <person name="Khan S.A."/>
            <person name="Rahman M.S."/>
            <person name="Alam M."/>
        </authorList>
    </citation>
    <scope>NUCLEOTIDE SEQUENCE [LARGE SCALE GENOMIC DNA]</scope>
    <source>
        <strain evidence="4">cv. CVL-1</strain>
        <tissue evidence="3">Whole seedling</tissue>
    </source>
</reference>
<name>A0A1R3HC88_COCAP</name>
<feature type="domain" description="Reverse transcriptase" evidence="2">
    <location>
        <begin position="759"/>
        <end position="1041"/>
    </location>
</feature>
<dbReference type="OrthoDB" id="1001418at2759"/>
<comment type="caution">
    <text evidence="3">The sequence shown here is derived from an EMBL/GenBank/DDBJ whole genome shotgun (WGS) entry which is preliminary data.</text>
</comment>
<dbReference type="Proteomes" id="UP000188268">
    <property type="component" value="Unassembled WGS sequence"/>
</dbReference>
<dbReference type="PROSITE" id="PS50878">
    <property type="entry name" value="RT_POL"/>
    <property type="match status" value="1"/>
</dbReference>
<organism evidence="3 4">
    <name type="scientific">Corchorus capsularis</name>
    <name type="common">Jute</name>
    <dbReference type="NCBI Taxonomy" id="210143"/>
    <lineage>
        <taxon>Eukaryota</taxon>
        <taxon>Viridiplantae</taxon>
        <taxon>Streptophyta</taxon>
        <taxon>Embryophyta</taxon>
        <taxon>Tracheophyta</taxon>
        <taxon>Spermatophyta</taxon>
        <taxon>Magnoliopsida</taxon>
        <taxon>eudicotyledons</taxon>
        <taxon>Gunneridae</taxon>
        <taxon>Pentapetalae</taxon>
        <taxon>rosids</taxon>
        <taxon>malvids</taxon>
        <taxon>Malvales</taxon>
        <taxon>Malvaceae</taxon>
        <taxon>Grewioideae</taxon>
        <taxon>Apeibeae</taxon>
        <taxon>Corchorus</taxon>
    </lineage>
</organism>
<feature type="region of interest" description="Disordered" evidence="1">
    <location>
        <begin position="388"/>
        <end position="433"/>
    </location>
</feature>
<dbReference type="PANTHER" id="PTHR31635:SF196">
    <property type="entry name" value="REVERSE TRANSCRIPTASE DOMAIN-CONTAINING PROTEIN-RELATED"/>
    <property type="match status" value="1"/>
</dbReference>